<reference evidence="2 3" key="1">
    <citation type="submission" date="2014-07" db="EMBL/GenBank/DDBJ databases">
        <title>Genome of Chryseobacterium vrystaatense LMG 22846.</title>
        <authorList>
            <person name="Pipes S.E."/>
            <person name="Stropko S.J."/>
            <person name="Newman J.D."/>
        </authorList>
    </citation>
    <scope>NUCLEOTIDE SEQUENCE [LARGE SCALE GENOMIC DNA]</scope>
    <source>
        <strain evidence="2 3">LMG 22846</strain>
    </source>
</reference>
<feature type="transmembrane region" description="Helical" evidence="1">
    <location>
        <begin position="71"/>
        <end position="91"/>
    </location>
</feature>
<protein>
    <submittedName>
        <fullName evidence="2">Uncharacterized protein</fullName>
    </submittedName>
</protein>
<dbReference type="RefSeq" id="WP_034745815.1">
    <property type="nucleotide sequence ID" value="NZ_JPRI01000005.1"/>
</dbReference>
<keyword evidence="1" id="KW-1133">Transmembrane helix</keyword>
<feature type="transmembrane region" description="Helical" evidence="1">
    <location>
        <begin position="39"/>
        <end position="59"/>
    </location>
</feature>
<dbReference type="EMBL" id="JPRI01000005">
    <property type="protein sequence ID" value="KFF25425.1"/>
    <property type="molecule type" value="Genomic_DNA"/>
</dbReference>
<keyword evidence="1" id="KW-0812">Transmembrane</keyword>
<name>A0ABR4UKQ4_9FLAO</name>
<gene>
    <name evidence="2" type="ORF">IW16_15600</name>
</gene>
<proteinExistence type="predicted"/>
<keyword evidence="3" id="KW-1185">Reference proteome</keyword>
<evidence type="ECO:0000256" key="1">
    <source>
        <dbReference type="SAM" id="Phobius"/>
    </source>
</evidence>
<keyword evidence="1" id="KW-0472">Membrane</keyword>
<comment type="caution">
    <text evidence="2">The sequence shown here is derived from an EMBL/GenBank/DDBJ whole genome shotgun (WGS) entry which is preliminary data.</text>
</comment>
<feature type="transmembrane region" description="Helical" evidence="1">
    <location>
        <begin position="127"/>
        <end position="145"/>
    </location>
</feature>
<feature type="transmembrane region" description="Helical" evidence="1">
    <location>
        <begin position="151"/>
        <end position="171"/>
    </location>
</feature>
<organism evidence="2 3">
    <name type="scientific">Chryseobacterium vrystaatense</name>
    <dbReference type="NCBI Taxonomy" id="307480"/>
    <lineage>
        <taxon>Bacteria</taxon>
        <taxon>Pseudomonadati</taxon>
        <taxon>Bacteroidota</taxon>
        <taxon>Flavobacteriia</taxon>
        <taxon>Flavobacteriales</taxon>
        <taxon>Weeksellaceae</taxon>
        <taxon>Chryseobacterium group</taxon>
        <taxon>Chryseobacterium</taxon>
    </lineage>
</organism>
<evidence type="ECO:0000313" key="3">
    <source>
        <dbReference type="Proteomes" id="UP000028719"/>
    </source>
</evidence>
<sequence>MNTYKVWGVIVSSLLISALYFKQIFSGGSEIQFLDTKEILLTPFLLFYSFLGIIFCLFLDKKTIKNHDRTTWILMLIIAGFMLIPLLFFQHKLGSEIALPFITTFLEPLKVKFFFRQPLKVLLQKNFILMIVSFCLIFFVSILFFNIDQINYVYCYGGFYFIILALTDYYFHKLKKNAYDEDFAVDQKQKKKQKQSENC</sequence>
<accession>A0ABR4UKQ4</accession>
<evidence type="ECO:0000313" key="2">
    <source>
        <dbReference type="EMBL" id="KFF25425.1"/>
    </source>
</evidence>
<dbReference type="Proteomes" id="UP000028719">
    <property type="component" value="Unassembled WGS sequence"/>
</dbReference>
<feature type="transmembrane region" description="Helical" evidence="1">
    <location>
        <begin position="7"/>
        <end position="27"/>
    </location>
</feature>